<keyword evidence="6 7" id="KW-0472">Membrane</keyword>
<evidence type="ECO:0000256" key="5">
    <source>
        <dbReference type="ARBA" id="ARBA00022989"/>
    </source>
</evidence>
<accession>A0A369T5P2</accession>
<sequence length="315" mass="33302">MAAKGDNAPVIIKKVKKGGHEGHHGGAWKVAYADFVTAMMAFFLLLWLLNVTTEEQKNGIADYFSPTTVSDSSSGSGGMLGGQTLTDEGAMVDQRAPVGVNLTMPPPPPATSTESEAGDAESVARQQERARFEEAAGQLRRALEENPELSGLSEHLLVDETPEGLRIQVVDRADNAMFALGSAKPLPKTTQLLKLVSDSIAGLPNDIAIKGHTDATPFRGSNGYGNWELSADRANATRRALVESGLKAERISQVVGRADQDPLLPDDPTHPKNRRISILLLREQPTQAASGDGTRGGAAPARTIGPSILGKDNAG</sequence>
<dbReference type="InterPro" id="IPR006665">
    <property type="entry name" value="OmpA-like"/>
</dbReference>
<dbReference type="PANTHER" id="PTHR30329">
    <property type="entry name" value="STATOR ELEMENT OF FLAGELLAR MOTOR COMPLEX"/>
    <property type="match status" value="1"/>
</dbReference>
<comment type="caution">
    <text evidence="11">The sequence shown here is derived from an EMBL/GenBank/DDBJ whole genome shotgun (WGS) entry which is preliminary data.</text>
</comment>
<keyword evidence="12" id="KW-1185">Reference proteome</keyword>
<dbReference type="GO" id="GO:0005886">
    <property type="term" value="C:plasma membrane"/>
    <property type="evidence" value="ECO:0007669"/>
    <property type="project" value="UniProtKB-SubCell"/>
</dbReference>
<evidence type="ECO:0000256" key="9">
    <source>
        <dbReference type="SAM" id="Phobius"/>
    </source>
</evidence>
<evidence type="ECO:0000256" key="3">
    <source>
        <dbReference type="ARBA" id="ARBA00022475"/>
    </source>
</evidence>
<keyword evidence="5 9" id="KW-1133">Transmembrane helix</keyword>
<evidence type="ECO:0000256" key="6">
    <source>
        <dbReference type="ARBA" id="ARBA00023136"/>
    </source>
</evidence>
<feature type="region of interest" description="Disordered" evidence="8">
    <location>
        <begin position="283"/>
        <end position="315"/>
    </location>
</feature>
<dbReference type="CDD" id="cd07185">
    <property type="entry name" value="OmpA_C-like"/>
    <property type="match status" value="1"/>
</dbReference>
<organism evidence="11 12">
    <name type="scientific">Ferruginivarius sediminum</name>
    <dbReference type="NCBI Taxonomy" id="2661937"/>
    <lineage>
        <taxon>Bacteria</taxon>
        <taxon>Pseudomonadati</taxon>
        <taxon>Pseudomonadota</taxon>
        <taxon>Alphaproteobacteria</taxon>
        <taxon>Rhodospirillales</taxon>
        <taxon>Rhodospirillaceae</taxon>
        <taxon>Ferruginivarius</taxon>
    </lineage>
</organism>
<dbReference type="AlphaFoldDB" id="A0A369T5P2"/>
<dbReference type="InterPro" id="IPR050330">
    <property type="entry name" value="Bact_OuterMem_StrucFunc"/>
</dbReference>
<dbReference type="InterPro" id="IPR025713">
    <property type="entry name" value="MotB-like_N_dom"/>
</dbReference>
<comment type="subcellular location">
    <subcellularLocation>
        <location evidence="1">Cell membrane</location>
        <topology evidence="1">Single-pass membrane protein</topology>
    </subcellularLocation>
</comment>
<dbReference type="RefSeq" id="WP_114583418.1">
    <property type="nucleotide sequence ID" value="NZ_QPMH01000022.1"/>
</dbReference>
<dbReference type="NCBIfam" id="NF006548">
    <property type="entry name" value="PRK09041.1"/>
    <property type="match status" value="1"/>
</dbReference>
<evidence type="ECO:0000313" key="12">
    <source>
        <dbReference type="Proteomes" id="UP000253941"/>
    </source>
</evidence>
<dbReference type="Proteomes" id="UP000253941">
    <property type="component" value="Unassembled WGS sequence"/>
</dbReference>
<keyword evidence="4 9" id="KW-0812">Transmembrane</keyword>
<feature type="region of interest" description="Disordered" evidence="8">
    <location>
        <begin position="63"/>
        <end position="85"/>
    </location>
</feature>
<proteinExistence type="inferred from homology"/>
<gene>
    <name evidence="11" type="ORF">DRB17_16960</name>
</gene>
<evidence type="ECO:0000256" key="7">
    <source>
        <dbReference type="PROSITE-ProRule" id="PRU00473"/>
    </source>
</evidence>
<name>A0A369T5P2_9PROT</name>
<evidence type="ECO:0000256" key="4">
    <source>
        <dbReference type="ARBA" id="ARBA00022692"/>
    </source>
</evidence>
<dbReference type="Pfam" id="PF00691">
    <property type="entry name" value="OmpA"/>
    <property type="match status" value="1"/>
</dbReference>
<dbReference type="Gene3D" id="3.30.1330.60">
    <property type="entry name" value="OmpA-like domain"/>
    <property type="match status" value="1"/>
</dbReference>
<dbReference type="Pfam" id="PF13677">
    <property type="entry name" value="MotB_plug"/>
    <property type="match status" value="1"/>
</dbReference>
<reference evidence="11 12" key="1">
    <citation type="submission" date="2018-07" db="EMBL/GenBank/DDBJ databases">
        <title>Venubactetium sediminum gen. nov., sp. nov., isolated from a marine solar saltern.</title>
        <authorList>
            <person name="Wang S."/>
        </authorList>
    </citation>
    <scope>NUCLEOTIDE SEQUENCE [LARGE SCALE GENOMIC DNA]</scope>
    <source>
        <strain evidence="11 12">WD2A32</strain>
    </source>
</reference>
<dbReference type="EMBL" id="QPMH01000022">
    <property type="protein sequence ID" value="RDD60641.1"/>
    <property type="molecule type" value="Genomic_DNA"/>
</dbReference>
<feature type="transmembrane region" description="Helical" evidence="9">
    <location>
        <begin position="30"/>
        <end position="49"/>
    </location>
</feature>
<dbReference type="InterPro" id="IPR036737">
    <property type="entry name" value="OmpA-like_sf"/>
</dbReference>
<dbReference type="PANTHER" id="PTHR30329:SF21">
    <property type="entry name" value="LIPOPROTEIN YIAD-RELATED"/>
    <property type="match status" value="1"/>
</dbReference>
<feature type="domain" description="OmpA-like" evidence="10">
    <location>
        <begin position="165"/>
        <end position="284"/>
    </location>
</feature>
<protein>
    <submittedName>
        <fullName evidence="11">Motility protein MotB</fullName>
    </submittedName>
</protein>
<keyword evidence="3" id="KW-1003">Cell membrane</keyword>
<evidence type="ECO:0000256" key="2">
    <source>
        <dbReference type="ARBA" id="ARBA00008914"/>
    </source>
</evidence>
<feature type="region of interest" description="Disordered" evidence="8">
    <location>
        <begin position="98"/>
        <end position="131"/>
    </location>
</feature>
<comment type="similarity">
    <text evidence="2">Belongs to the MotB family.</text>
</comment>
<dbReference type="SUPFAM" id="SSF103088">
    <property type="entry name" value="OmpA-like"/>
    <property type="match status" value="1"/>
</dbReference>
<evidence type="ECO:0000313" key="11">
    <source>
        <dbReference type="EMBL" id="RDD60641.1"/>
    </source>
</evidence>
<evidence type="ECO:0000256" key="1">
    <source>
        <dbReference type="ARBA" id="ARBA00004162"/>
    </source>
</evidence>
<evidence type="ECO:0000259" key="10">
    <source>
        <dbReference type="PROSITE" id="PS51123"/>
    </source>
</evidence>
<evidence type="ECO:0000256" key="8">
    <source>
        <dbReference type="SAM" id="MobiDB-lite"/>
    </source>
</evidence>
<dbReference type="PROSITE" id="PS51123">
    <property type="entry name" value="OMPA_2"/>
    <property type="match status" value="1"/>
</dbReference>